<comment type="caution">
    <text evidence="1">The sequence shown here is derived from an EMBL/GenBank/DDBJ whole genome shotgun (WGS) entry which is preliminary data.</text>
</comment>
<protein>
    <recommendedName>
        <fullName evidence="3">Xylose isomerase</fullName>
    </recommendedName>
</protein>
<proteinExistence type="predicted"/>
<keyword evidence="2" id="KW-1185">Reference proteome</keyword>
<evidence type="ECO:0008006" key="3">
    <source>
        <dbReference type="Google" id="ProtNLM"/>
    </source>
</evidence>
<sequence>MVSYEDVNGALPKKWATASAEWHSPAKYALDSAKDLRDNGVKPLADNWRDEVGAAAAKKFAKLADELEVAYGILLSVHMVVDGMTTPPQTARSTLREACELAQRYGLDIGRRR</sequence>
<evidence type="ECO:0000313" key="1">
    <source>
        <dbReference type="EMBL" id="MCX3061773.1"/>
    </source>
</evidence>
<accession>A0ABT3TXJ9</accession>
<gene>
    <name evidence="1" type="ORF">OFY01_18805</name>
</gene>
<reference evidence="1" key="1">
    <citation type="submission" date="2022-10" db="EMBL/GenBank/DDBJ databases">
        <title>Streptomyces beihaiensis sp. nov., a chitin degrading actinobacterium, isolated from shrimp pond soil.</title>
        <authorList>
            <person name="Xie J."/>
            <person name="Shen N."/>
        </authorList>
    </citation>
    <scope>NUCLEOTIDE SEQUENCE</scope>
    <source>
        <strain evidence="1">GXMU-J5</strain>
    </source>
</reference>
<dbReference type="RefSeq" id="WP_266601397.1">
    <property type="nucleotide sequence ID" value="NZ_JAPHNL010000240.1"/>
</dbReference>
<evidence type="ECO:0000313" key="2">
    <source>
        <dbReference type="Proteomes" id="UP001163064"/>
    </source>
</evidence>
<dbReference type="EMBL" id="JAPHNL010000240">
    <property type="protein sequence ID" value="MCX3061773.1"/>
    <property type="molecule type" value="Genomic_DNA"/>
</dbReference>
<dbReference type="Proteomes" id="UP001163064">
    <property type="component" value="Unassembled WGS sequence"/>
</dbReference>
<organism evidence="1 2">
    <name type="scientific">Streptomyces beihaiensis</name>
    <dbReference type="NCBI Taxonomy" id="2984495"/>
    <lineage>
        <taxon>Bacteria</taxon>
        <taxon>Bacillati</taxon>
        <taxon>Actinomycetota</taxon>
        <taxon>Actinomycetes</taxon>
        <taxon>Kitasatosporales</taxon>
        <taxon>Streptomycetaceae</taxon>
        <taxon>Streptomyces</taxon>
    </lineage>
</organism>
<name>A0ABT3TXJ9_9ACTN</name>